<gene>
    <name evidence="1" type="ORF">MOST_30140</name>
</gene>
<proteinExistence type="predicted"/>
<dbReference type="SUPFAM" id="SSF69279">
    <property type="entry name" value="Phage tail proteins"/>
    <property type="match status" value="1"/>
</dbReference>
<protein>
    <submittedName>
        <fullName evidence="1">Uncharacterized protein</fullName>
    </submittedName>
</protein>
<accession>A0A9X7J1K3</accession>
<dbReference type="InterPro" id="IPR038628">
    <property type="entry name" value="XkdM-like_sf"/>
</dbReference>
<dbReference type="EMBL" id="PVXL01000072">
    <property type="protein sequence ID" value="PRR69592.1"/>
    <property type="molecule type" value="Genomic_DNA"/>
</dbReference>
<evidence type="ECO:0000313" key="1">
    <source>
        <dbReference type="EMBL" id="PRR69592.1"/>
    </source>
</evidence>
<keyword evidence="2" id="KW-1185">Reference proteome</keyword>
<sequence>MSDGRYVFRSCVPEGNIDIANVKTGDIITRAWSFRVNEPPDLQSLLDSGTFDPRHILRGYDGELYDGDGNFLAEVNEWQAQSNFENTDYQPAGKKIKWGIPQGYSVTLTFTETVVKDARLLQKIIGGLDDGEEDAVLNFMGVLRGH</sequence>
<dbReference type="Proteomes" id="UP000239430">
    <property type="component" value="Unassembled WGS sequence"/>
</dbReference>
<name>A0A9X7J1K3_9FIRM</name>
<dbReference type="AlphaFoldDB" id="A0A9X7J1K3"/>
<comment type="caution">
    <text evidence="1">The sequence shown here is derived from an EMBL/GenBank/DDBJ whole genome shotgun (WGS) entry which is preliminary data.</text>
</comment>
<evidence type="ECO:0000313" key="2">
    <source>
        <dbReference type="Proteomes" id="UP000239430"/>
    </source>
</evidence>
<reference evidence="1 2" key="1">
    <citation type="submission" date="2018-03" db="EMBL/GenBank/DDBJ databases">
        <title>Genome sequence of Moorella stamsii DSM 26217.</title>
        <authorList>
            <person name="Poehlein A."/>
            <person name="Daniel R."/>
        </authorList>
    </citation>
    <scope>NUCLEOTIDE SEQUENCE [LARGE SCALE GENOMIC DNA]</scope>
    <source>
        <strain evidence="2">DSM 26217</strain>
    </source>
</reference>
<dbReference type="RefSeq" id="WP_054937021.1">
    <property type="nucleotide sequence ID" value="NZ_PVXL01000072.1"/>
</dbReference>
<dbReference type="Gene3D" id="2.30.110.40">
    <property type="entry name" value="Phage tail tube protein"/>
    <property type="match status" value="1"/>
</dbReference>
<organism evidence="1 2">
    <name type="scientific">Neomoorella stamsii</name>
    <dbReference type="NCBI Taxonomy" id="1266720"/>
    <lineage>
        <taxon>Bacteria</taxon>
        <taxon>Bacillati</taxon>
        <taxon>Bacillota</taxon>
        <taxon>Clostridia</taxon>
        <taxon>Neomoorellales</taxon>
        <taxon>Neomoorellaceae</taxon>
        <taxon>Neomoorella</taxon>
    </lineage>
</organism>